<dbReference type="VEuPathDB" id="FungiDB:PCH_Pc12g00980"/>
<evidence type="ECO:0000313" key="2">
    <source>
        <dbReference type="EMBL" id="CAP79725.1"/>
    </source>
</evidence>
<dbReference type="GO" id="GO:0005737">
    <property type="term" value="C:cytoplasm"/>
    <property type="evidence" value="ECO:0007669"/>
    <property type="project" value="TreeGrafter"/>
</dbReference>
<dbReference type="InterPro" id="IPR050582">
    <property type="entry name" value="HAD-like_SerB"/>
</dbReference>
<gene>
    <name evidence="2" type="ORF">Pc12g00980</name>
    <name evidence="2" type="ORF">PCH_Pc12g00980</name>
</gene>
<protein>
    <submittedName>
        <fullName evidence="2">Pc12g00980 protein</fullName>
    </submittedName>
</protein>
<dbReference type="InterPro" id="IPR027417">
    <property type="entry name" value="P-loop_NTPase"/>
</dbReference>
<dbReference type="Proteomes" id="UP000000724">
    <property type="component" value="Contig Pc00c12"/>
</dbReference>
<dbReference type="GO" id="GO:0000287">
    <property type="term" value="F:magnesium ion binding"/>
    <property type="evidence" value="ECO:0007669"/>
    <property type="project" value="TreeGrafter"/>
</dbReference>
<dbReference type="OMA" id="GHFMFWP"/>
<name>B6GYG1_PENRW</name>
<reference evidence="2 3" key="1">
    <citation type="journal article" date="2008" name="Nat. Biotechnol.">
        <title>Genome sequencing and analysis of the filamentous fungus Penicillium chrysogenum.</title>
        <authorList>
            <person name="van den Berg M.A."/>
            <person name="Albang R."/>
            <person name="Albermann K."/>
            <person name="Badger J.H."/>
            <person name="Daran J.-M."/>
            <person name="Driessen A.J.M."/>
            <person name="Garcia-Estrada C."/>
            <person name="Fedorova N.D."/>
            <person name="Harris D.M."/>
            <person name="Heijne W.H.M."/>
            <person name="Joardar V.S."/>
            <person name="Kiel J.A.K.W."/>
            <person name="Kovalchuk A."/>
            <person name="Martin J.F."/>
            <person name="Nierman W.C."/>
            <person name="Nijland J.G."/>
            <person name="Pronk J.T."/>
            <person name="Roubos J.A."/>
            <person name="van der Klei I.J."/>
            <person name="van Peij N.N.M.E."/>
            <person name="Veenhuis M."/>
            <person name="von Doehren H."/>
            <person name="Wagner C."/>
            <person name="Wortman J.R."/>
            <person name="Bovenberg R.A.L."/>
        </authorList>
    </citation>
    <scope>NUCLEOTIDE SEQUENCE [LARGE SCALE GENOMIC DNA]</scope>
    <source>
        <strain evidence="3">ATCC 28089 / DSM 1075 / NRRL 1951 / Wisconsin 54-1255</strain>
    </source>
</reference>
<dbReference type="Pfam" id="PF13207">
    <property type="entry name" value="AAA_17"/>
    <property type="match status" value="1"/>
</dbReference>
<dbReference type="SUPFAM" id="SSF56784">
    <property type="entry name" value="HAD-like"/>
    <property type="match status" value="1"/>
</dbReference>
<dbReference type="AlphaFoldDB" id="B6GYG1"/>
<dbReference type="Pfam" id="PF14681">
    <property type="entry name" value="UPRTase"/>
    <property type="match status" value="1"/>
</dbReference>
<dbReference type="InterPro" id="IPR029057">
    <property type="entry name" value="PRTase-like"/>
</dbReference>
<dbReference type="SUPFAM" id="SSF52540">
    <property type="entry name" value="P-loop containing nucleoside triphosphate hydrolases"/>
    <property type="match status" value="1"/>
</dbReference>
<evidence type="ECO:0000259" key="1">
    <source>
        <dbReference type="Pfam" id="PF14681"/>
    </source>
</evidence>
<dbReference type="HOGENOM" id="CLU_012235_1_0_1"/>
<dbReference type="PANTHER" id="PTHR43344:SF20">
    <property type="entry name" value="URACIL PHOSPHORIBOSYLTRANSFERASE"/>
    <property type="match status" value="1"/>
</dbReference>
<dbReference type="InterPro" id="IPR036412">
    <property type="entry name" value="HAD-like_sf"/>
</dbReference>
<evidence type="ECO:0000313" key="3">
    <source>
        <dbReference type="Proteomes" id="UP000000724"/>
    </source>
</evidence>
<organism evidence="2 3">
    <name type="scientific">Penicillium rubens (strain ATCC 28089 / DSM 1075 / NRRL 1951 / Wisconsin 54-1255)</name>
    <name type="common">Penicillium chrysogenum</name>
    <dbReference type="NCBI Taxonomy" id="500485"/>
    <lineage>
        <taxon>Eukaryota</taxon>
        <taxon>Fungi</taxon>
        <taxon>Dikarya</taxon>
        <taxon>Ascomycota</taxon>
        <taxon>Pezizomycotina</taxon>
        <taxon>Eurotiomycetes</taxon>
        <taxon>Eurotiomycetidae</taxon>
        <taxon>Eurotiales</taxon>
        <taxon>Aspergillaceae</taxon>
        <taxon>Penicillium</taxon>
        <taxon>Penicillium chrysogenum species complex</taxon>
    </lineage>
</organism>
<dbReference type="STRING" id="500485.B6GYG1"/>
<feature type="domain" description="Phosphoribosyltransferase" evidence="1">
    <location>
        <begin position="503"/>
        <end position="699"/>
    </location>
</feature>
<dbReference type="Gene3D" id="3.40.50.300">
    <property type="entry name" value="P-loop containing nucleotide triphosphate hydrolases"/>
    <property type="match status" value="1"/>
</dbReference>
<dbReference type="eggNOG" id="ENOG502SH5I">
    <property type="taxonomic scope" value="Eukaryota"/>
</dbReference>
<proteinExistence type="predicted"/>
<sequence length="703" mass="78090">MLAFLFKWHAVSYLIRNSSLSLLRGSRSLRTRSTMEPYEDFDNRSHHADSPSIRVEPTNCAKPVIIGLYGLPGSGKTARLDELKAELSNDEFALYDGSAVIAAVTPGAKIKHECYNTGKTAIVAGHFMFWAEDDAHGRSVCTPGDLDTYTHILYLDVPAELIVEYRLKDTKRIRPKVSIRHVAKWQTFEKNELRHLCRHHDILFTLLSPPLASVSNLGSLIRDFRTQSERYNKNVAERKMLEILAAGSGEVETVIVLDGDKTLAQEDSGVLFWEHIRALSGAAEDHGPLKALFSSPLGYSYVAFRQATLLYEEAAGNAEFEAYCEAVALKICMHRDILNLLHLVRGTRHVRAVVVTCGIRSVWEKVLEREGLLATVKVIGGGRLHDGLVVTPSVKAELVNYLRTVRNLYVFAFGDSPLDLEMLKSADQAIVVTGEERTRSKSMEKKLAEAIGKDGFHPRQAVLPAYVSPRIDTTRLPLVRLTDQNFLASVFVRCRHLHVLHATDRPAAKLLMTPMRDASISGSALRKVHGRVGFYLATELCTQIMGLEAYPIPHVQGHQADGYRLLHEEATLIVPLMRGGEPMAFGVNEAFPLAMFHHAKVPCDLQHEHLKDMATIILVDSVVNTGRSVLEFVEHIRSLNAAIYIVVVAGVIHSQTVSTSRIARALSRFDGLSFVALRLSDNQFTGRGTTDTGNRLFNTVHMG</sequence>
<dbReference type="BioCyc" id="PCHR:PC12G00980-MONOMER"/>
<dbReference type="OrthoDB" id="5416609at2759"/>
<dbReference type="Gene3D" id="3.40.50.1000">
    <property type="entry name" value="HAD superfamily/HAD-like"/>
    <property type="match status" value="1"/>
</dbReference>
<keyword evidence="3" id="KW-1185">Reference proteome</keyword>
<dbReference type="InterPro" id="IPR023214">
    <property type="entry name" value="HAD_sf"/>
</dbReference>
<accession>B6GYG1</accession>
<dbReference type="SUPFAM" id="SSF53271">
    <property type="entry name" value="PRTase-like"/>
    <property type="match status" value="1"/>
</dbReference>
<dbReference type="Pfam" id="PF12710">
    <property type="entry name" value="HAD"/>
    <property type="match status" value="1"/>
</dbReference>
<dbReference type="GO" id="GO:0036424">
    <property type="term" value="F:L-phosphoserine phosphatase activity"/>
    <property type="evidence" value="ECO:0007669"/>
    <property type="project" value="TreeGrafter"/>
</dbReference>
<dbReference type="CDD" id="cd06223">
    <property type="entry name" value="PRTases_typeI"/>
    <property type="match status" value="1"/>
</dbReference>
<dbReference type="GO" id="GO:0006564">
    <property type="term" value="P:L-serine biosynthetic process"/>
    <property type="evidence" value="ECO:0007669"/>
    <property type="project" value="TreeGrafter"/>
</dbReference>
<dbReference type="PANTHER" id="PTHR43344">
    <property type="entry name" value="PHOSPHOSERINE PHOSPHATASE"/>
    <property type="match status" value="1"/>
</dbReference>
<dbReference type="InterPro" id="IPR000836">
    <property type="entry name" value="PRTase_dom"/>
</dbReference>
<dbReference type="EMBL" id="AM920427">
    <property type="protein sequence ID" value="CAP79725.1"/>
    <property type="molecule type" value="Genomic_DNA"/>
</dbReference>
<dbReference type="Gene3D" id="3.40.50.2020">
    <property type="match status" value="1"/>
</dbReference>